<evidence type="ECO:0000256" key="2">
    <source>
        <dbReference type="ARBA" id="ARBA00022722"/>
    </source>
</evidence>
<organism evidence="8 9">
    <name type="scientific">Lapillicoccus jejuensis</name>
    <dbReference type="NCBI Taxonomy" id="402171"/>
    <lineage>
        <taxon>Bacteria</taxon>
        <taxon>Bacillati</taxon>
        <taxon>Actinomycetota</taxon>
        <taxon>Actinomycetes</taxon>
        <taxon>Micrococcales</taxon>
        <taxon>Intrasporangiaceae</taxon>
        <taxon>Lapillicoccus</taxon>
    </lineage>
</organism>
<sequence>MIVVDCSAVVDVLLSAPGSGDVRRLLGGRELHAPDLLDVEVVSALRGLVLGRHLSVERASAALGDYDQLPVRRWPISHPFRTRMLSLRDRATAYDAAYVAVAEALGCSLVTRDARLARAVDALVDVVLV</sequence>
<feature type="binding site" evidence="6">
    <location>
        <position position="5"/>
    </location>
    <ligand>
        <name>Mg(2+)</name>
        <dbReference type="ChEBI" id="CHEBI:18420"/>
    </ligand>
</feature>
<keyword evidence="4 6" id="KW-0378">Hydrolase</keyword>
<evidence type="ECO:0000256" key="1">
    <source>
        <dbReference type="ARBA" id="ARBA00022649"/>
    </source>
</evidence>
<comment type="similarity">
    <text evidence="6">Belongs to the PINc/VapC protein family.</text>
</comment>
<comment type="function">
    <text evidence="6">Toxic component of a toxin-antitoxin (TA) system. An RNase.</text>
</comment>
<dbReference type="HAMAP" id="MF_00265">
    <property type="entry name" value="VapC_Nob1"/>
    <property type="match status" value="1"/>
</dbReference>
<dbReference type="InterPro" id="IPR029060">
    <property type="entry name" value="PIN-like_dom_sf"/>
</dbReference>
<gene>
    <name evidence="6" type="primary">vapC</name>
    <name evidence="8" type="ORF">FB458_0028</name>
</gene>
<dbReference type="InterPro" id="IPR051619">
    <property type="entry name" value="TypeII_TA_RNase_PINc/VapC"/>
</dbReference>
<dbReference type="EC" id="3.1.-.-" evidence="6"/>
<proteinExistence type="inferred from homology"/>
<dbReference type="GO" id="GO:0090729">
    <property type="term" value="F:toxin activity"/>
    <property type="evidence" value="ECO:0007669"/>
    <property type="project" value="UniProtKB-KW"/>
</dbReference>
<keyword evidence="1 6" id="KW-1277">Toxin-antitoxin system</keyword>
<dbReference type="PANTHER" id="PTHR35901">
    <property type="entry name" value="RIBONUCLEASE VAPC3"/>
    <property type="match status" value="1"/>
</dbReference>
<accession>A0A542DV57</accession>
<keyword evidence="5 6" id="KW-0460">Magnesium</keyword>
<dbReference type="InterPro" id="IPR044153">
    <property type="entry name" value="PIN_Pae0151-like"/>
</dbReference>
<evidence type="ECO:0000259" key="7">
    <source>
        <dbReference type="Pfam" id="PF01850"/>
    </source>
</evidence>
<dbReference type="AlphaFoldDB" id="A0A542DV57"/>
<dbReference type="InterPro" id="IPR022907">
    <property type="entry name" value="VapC_family"/>
</dbReference>
<reference evidence="8 9" key="1">
    <citation type="submission" date="2019-06" db="EMBL/GenBank/DDBJ databases">
        <title>Sequencing the genomes of 1000 actinobacteria strains.</title>
        <authorList>
            <person name="Klenk H.-P."/>
        </authorList>
    </citation>
    <scope>NUCLEOTIDE SEQUENCE [LARGE SCALE GENOMIC DNA]</scope>
    <source>
        <strain evidence="8 9">DSM 18607</strain>
    </source>
</reference>
<feature type="binding site" evidence="6">
    <location>
        <position position="95"/>
    </location>
    <ligand>
        <name>Mg(2+)</name>
        <dbReference type="ChEBI" id="CHEBI:18420"/>
    </ligand>
</feature>
<comment type="cofactor">
    <cofactor evidence="6">
        <name>Mg(2+)</name>
        <dbReference type="ChEBI" id="CHEBI:18420"/>
    </cofactor>
</comment>
<dbReference type="Proteomes" id="UP000317893">
    <property type="component" value="Unassembled WGS sequence"/>
</dbReference>
<dbReference type="SUPFAM" id="SSF88723">
    <property type="entry name" value="PIN domain-like"/>
    <property type="match status" value="1"/>
</dbReference>
<dbReference type="GO" id="GO:0000287">
    <property type="term" value="F:magnesium ion binding"/>
    <property type="evidence" value="ECO:0007669"/>
    <property type="project" value="UniProtKB-UniRule"/>
</dbReference>
<dbReference type="GO" id="GO:0004540">
    <property type="term" value="F:RNA nuclease activity"/>
    <property type="evidence" value="ECO:0007669"/>
    <property type="project" value="InterPro"/>
</dbReference>
<evidence type="ECO:0000256" key="3">
    <source>
        <dbReference type="ARBA" id="ARBA00022723"/>
    </source>
</evidence>
<comment type="caution">
    <text evidence="8">The sequence shown here is derived from an EMBL/GenBank/DDBJ whole genome shotgun (WGS) entry which is preliminary data.</text>
</comment>
<dbReference type="PANTHER" id="PTHR35901:SF1">
    <property type="entry name" value="EXONUCLEASE VAPC9"/>
    <property type="match status" value="1"/>
</dbReference>
<dbReference type="Pfam" id="PF01850">
    <property type="entry name" value="PIN"/>
    <property type="match status" value="1"/>
</dbReference>
<evidence type="ECO:0000256" key="4">
    <source>
        <dbReference type="ARBA" id="ARBA00022801"/>
    </source>
</evidence>
<dbReference type="Gene3D" id="3.40.50.1010">
    <property type="entry name" value="5'-nuclease"/>
    <property type="match status" value="1"/>
</dbReference>
<keyword evidence="3 6" id="KW-0479">Metal-binding</keyword>
<dbReference type="OrthoDB" id="4377304at2"/>
<dbReference type="RefSeq" id="WP_141845708.1">
    <property type="nucleotide sequence ID" value="NZ_BAAAPR010000018.1"/>
</dbReference>
<protein>
    <recommendedName>
        <fullName evidence="6">Ribonuclease VapC</fullName>
        <shortName evidence="6">RNase VapC</shortName>
        <ecNumber evidence="6">3.1.-.-</ecNumber>
    </recommendedName>
    <alternativeName>
        <fullName evidence="6">Toxin VapC</fullName>
    </alternativeName>
</protein>
<evidence type="ECO:0000256" key="6">
    <source>
        <dbReference type="HAMAP-Rule" id="MF_00265"/>
    </source>
</evidence>
<feature type="domain" description="PIN" evidence="7">
    <location>
        <begin position="2"/>
        <end position="119"/>
    </location>
</feature>
<dbReference type="GO" id="GO:0016787">
    <property type="term" value="F:hydrolase activity"/>
    <property type="evidence" value="ECO:0007669"/>
    <property type="project" value="UniProtKB-KW"/>
</dbReference>
<dbReference type="CDD" id="cd09873">
    <property type="entry name" value="PIN_Pae0151-like"/>
    <property type="match status" value="1"/>
</dbReference>
<evidence type="ECO:0000313" key="8">
    <source>
        <dbReference type="EMBL" id="TQJ06983.1"/>
    </source>
</evidence>
<keyword evidence="9" id="KW-1185">Reference proteome</keyword>
<dbReference type="InterPro" id="IPR002716">
    <property type="entry name" value="PIN_dom"/>
</dbReference>
<dbReference type="EMBL" id="VFMN01000001">
    <property type="protein sequence ID" value="TQJ06983.1"/>
    <property type="molecule type" value="Genomic_DNA"/>
</dbReference>
<keyword evidence="6" id="KW-0800">Toxin</keyword>
<keyword evidence="2 6" id="KW-0540">Nuclease</keyword>
<evidence type="ECO:0000256" key="5">
    <source>
        <dbReference type="ARBA" id="ARBA00022842"/>
    </source>
</evidence>
<evidence type="ECO:0000313" key="9">
    <source>
        <dbReference type="Proteomes" id="UP000317893"/>
    </source>
</evidence>
<name>A0A542DV57_9MICO</name>